<name>A0A944DM54_PSEFL</name>
<protein>
    <submittedName>
        <fullName evidence="1">Uncharacterized protein</fullName>
    </submittedName>
</protein>
<proteinExistence type="predicted"/>
<accession>A0A944DM54</accession>
<organism evidence="1 2">
    <name type="scientific">Pseudomonas fluorescens</name>
    <dbReference type="NCBI Taxonomy" id="294"/>
    <lineage>
        <taxon>Bacteria</taxon>
        <taxon>Pseudomonadati</taxon>
        <taxon>Pseudomonadota</taxon>
        <taxon>Gammaproteobacteria</taxon>
        <taxon>Pseudomonadales</taxon>
        <taxon>Pseudomonadaceae</taxon>
        <taxon>Pseudomonas</taxon>
    </lineage>
</organism>
<evidence type="ECO:0000313" key="2">
    <source>
        <dbReference type="Proteomes" id="UP000692896"/>
    </source>
</evidence>
<reference evidence="1" key="1">
    <citation type="submission" date="2021-03" db="EMBL/GenBank/DDBJ databases">
        <title>Genomic analysis provides insights into the functional capacity of soil bacteria communities inhabiting an altitudinal gradient in the Atacama Desert.</title>
        <authorList>
            <person name="Gonzalez M."/>
            <person name="Maldonado J."/>
            <person name="Maza F."/>
            <person name="Hodar C."/>
            <person name="Cortes M."/>
            <person name="Palma R."/>
            <person name="Andreani C."/>
            <person name="Gaete A."/>
            <person name="Vasquez-Dean J."/>
            <person name="Acuna V."/>
            <person name="Aguado M."/>
            <person name="Mandakovic D."/>
            <person name="Latorre M."/>
            <person name="Orellana A."/>
            <person name="Gutierrez R."/>
            <person name="Montecino M."/>
            <person name="Allende M."/>
            <person name="Maass A."/>
            <person name="Cambiazo V."/>
        </authorList>
    </citation>
    <scope>NUCLEOTIDE SEQUENCE</scope>
    <source>
        <strain evidence="1">ISL-25</strain>
    </source>
</reference>
<comment type="caution">
    <text evidence="1">The sequence shown here is derived from an EMBL/GenBank/DDBJ whole genome shotgun (WGS) entry which is preliminary data.</text>
</comment>
<dbReference type="AlphaFoldDB" id="A0A944DM54"/>
<dbReference type="EMBL" id="JAGGOB010000049">
    <property type="protein sequence ID" value="MBT2331297.1"/>
    <property type="molecule type" value="Genomic_DNA"/>
</dbReference>
<dbReference type="Proteomes" id="UP000692896">
    <property type="component" value="Unassembled WGS sequence"/>
</dbReference>
<dbReference type="RefSeq" id="WP_214914053.1">
    <property type="nucleotide sequence ID" value="NZ_JAGGNX010000023.1"/>
</dbReference>
<gene>
    <name evidence="1" type="ORF">J7E47_21490</name>
</gene>
<evidence type="ECO:0000313" key="1">
    <source>
        <dbReference type="EMBL" id="MBT2331297.1"/>
    </source>
</evidence>
<sequence>MLKGKKGHARVSSMVQKVPILGNLRPADCLEKPELIQHLKMALISLP</sequence>